<feature type="transmembrane region" description="Helical" evidence="2">
    <location>
        <begin position="177"/>
        <end position="193"/>
    </location>
</feature>
<organism evidence="3 4">
    <name type="scientific">Dyella flagellata</name>
    <dbReference type="NCBI Taxonomy" id="1867833"/>
    <lineage>
        <taxon>Bacteria</taxon>
        <taxon>Pseudomonadati</taxon>
        <taxon>Pseudomonadota</taxon>
        <taxon>Gammaproteobacteria</taxon>
        <taxon>Lysobacterales</taxon>
        <taxon>Rhodanobacteraceae</taxon>
        <taxon>Dyella</taxon>
    </lineage>
</organism>
<evidence type="ECO:0000313" key="3">
    <source>
        <dbReference type="EMBL" id="GLQ90791.1"/>
    </source>
</evidence>
<reference evidence="4" key="1">
    <citation type="journal article" date="2019" name="Int. J. Syst. Evol. Microbiol.">
        <title>The Global Catalogue of Microorganisms (GCM) 10K type strain sequencing project: providing services to taxonomists for standard genome sequencing and annotation.</title>
        <authorList>
            <consortium name="The Broad Institute Genomics Platform"/>
            <consortium name="The Broad Institute Genome Sequencing Center for Infectious Disease"/>
            <person name="Wu L."/>
            <person name="Ma J."/>
        </authorList>
    </citation>
    <scope>NUCLEOTIDE SEQUENCE [LARGE SCALE GENOMIC DNA]</scope>
    <source>
        <strain evidence="4">NBRC 111981</strain>
    </source>
</reference>
<feature type="compositionally biased region" description="Pro residues" evidence="1">
    <location>
        <begin position="1"/>
        <end position="11"/>
    </location>
</feature>
<feature type="transmembrane region" description="Helical" evidence="2">
    <location>
        <begin position="151"/>
        <end position="171"/>
    </location>
</feature>
<accession>A0ABQ5XGF9</accession>
<comment type="caution">
    <text evidence="3">The sequence shown here is derived from an EMBL/GenBank/DDBJ whole genome shotgun (WGS) entry which is preliminary data.</text>
</comment>
<keyword evidence="2" id="KW-0472">Membrane</keyword>
<proteinExistence type="predicted"/>
<name>A0ABQ5XGF9_9GAMM</name>
<keyword evidence="4" id="KW-1185">Reference proteome</keyword>
<gene>
    <name evidence="3" type="ORF">GCM10007898_43670</name>
</gene>
<evidence type="ECO:0000313" key="4">
    <source>
        <dbReference type="Proteomes" id="UP001156627"/>
    </source>
</evidence>
<keyword evidence="2" id="KW-0812">Transmembrane</keyword>
<dbReference type="Proteomes" id="UP001156627">
    <property type="component" value="Unassembled WGS sequence"/>
</dbReference>
<sequence>MSEGDCPPPEQNKPAGPSNADDKAIFARAQANSTPPSSEDEKINDDERPRFNWETRYPRHIIIRIRCEAAYVTLVFALALVGILLTWHGDLAIWLDCKGHTLRAATLNRYAYMVFAGVLGGSLFGLKYLYKVAARGYWNEDRELWRVLSPLLAGGFAFAVGALADAGLFGFDVNHSHGGASFVSLGFIAGYFGDSASRKMQEIADILFGQAHAVRRDKTPTK</sequence>
<evidence type="ECO:0000256" key="2">
    <source>
        <dbReference type="SAM" id="Phobius"/>
    </source>
</evidence>
<dbReference type="EMBL" id="BSOA01000050">
    <property type="protein sequence ID" value="GLQ90791.1"/>
    <property type="molecule type" value="Genomic_DNA"/>
</dbReference>
<keyword evidence="2" id="KW-1133">Transmembrane helix</keyword>
<feature type="transmembrane region" description="Helical" evidence="2">
    <location>
        <begin position="69"/>
        <end position="89"/>
    </location>
</feature>
<dbReference type="RefSeq" id="WP_284334204.1">
    <property type="nucleotide sequence ID" value="NZ_BSOA01000050.1"/>
</dbReference>
<evidence type="ECO:0000256" key="1">
    <source>
        <dbReference type="SAM" id="MobiDB-lite"/>
    </source>
</evidence>
<feature type="transmembrane region" description="Helical" evidence="2">
    <location>
        <begin position="109"/>
        <end position="130"/>
    </location>
</feature>
<feature type="region of interest" description="Disordered" evidence="1">
    <location>
        <begin position="1"/>
        <end position="47"/>
    </location>
</feature>
<protein>
    <submittedName>
        <fullName evidence="3">Uncharacterized protein</fullName>
    </submittedName>
</protein>